<dbReference type="SUPFAM" id="SSF50621">
    <property type="entry name" value="Alanine racemase C-terminal domain-like"/>
    <property type="match status" value="1"/>
</dbReference>
<dbReference type="Gene3D" id="2.40.37.10">
    <property type="entry name" value="Lyase, Ornithine Decarboxylase, Chain A, domain 1"/>
    <property type="match status" value="1"/>
</dbReference>
<evidence type="ECO:0000256" key="7">
    <source>
        <dbReference type="ARBA" id="ARBA00023235"/>
    </source>
</evidence>
<comment type="catalytic activity">
    <reaction evidence="1 9">
        <text>L-alanine = D-alanine</text>
        <dbReference type="Rhea" id="RHEA:20249"/>
        <dbReference type="ChEBI" id="CHEBI:57416"/>
        <dbReference type="ChEBI" id="CHEBI:57972"/>
        <dbReference type="EC" id="5.1.1.1"/>
    </reaction>
</comment>
<evidence type="ECO:0000256" key="4">
    <source>
        <dbReference type="ARBA" id="ARBA00007880"/>
    </source>
</evidence>
<dbReference type="GO" id="GO:0030170">
    <property type="term" value="F:pyridoxal phosphate binding"/>
    <property type="evidence" value="ECO:0007669"/>
    <property type="project" value="UniProtKB-UniRule"/>
</dbReference>
<dbReference type="PANTHER" id="PTHR30511:SF4">
    <property type="entry name" value="ALANINE RACEMASE, BIOSYNTHETIC"/>
    <property type="match status" value="1"/>
</dbReference>
<evidence type="ECO:0000256" key="1">
    <source>
        <dbReference type="ARBA" id="ARBA00000316"/>
    </source>
</evidence>
<dbReference type="GO" id="GO:0030632">
    <property type="term" value="P:D-alanine biosynthetic process"/>
    <property type="evidence" value="ECO:0007669"/>
    <property type="project" value="UniProtKB-UniRule"/>
</dbReference>
<evidence type="ECO:0000256" key="10">
    <source>
        <dbReference type="PIRSR" id="PIRSR600821-50"/>
    </source>
</evidence>
<dbReference type="GO" id="GO:0005829">
    <property type="term" value="C:cytosol"/>
    <property type="evidence" value="ECO:0007669"/>
    <property type="project" value="TreeGrafter"/>
</dbReference>
<evidence type="ECO:0000256" key="6">
    <source>
        <dbReference type="ARBA" id="ARBA00022898"/>
    </source>
</evidence>
<dbReference type="HAMAP" id="MF_01201">
    <property type="entry name" value="Ala_racemase"/>
    <property type="match status" value="1"/>
</dbReference>
<reference evidence="13 14" key="1">
    <citation type="submission" date="2020-01" db="EMBL/GenBank/DDBJ databases">
        <title>Whole genome and functional gene identification of agarase of Vibrio HN897.</title>
        <authorList>
            <person name="Liu Y."/>
            <person name="Zhao Z."/>
        </authorList>
    </citation>
    <scope>NUCLEOTIDE SEQUENCE [LARGE SCALE GENOMIC DNA]</scope>
    <source>
        <strain evidence="13 14">HN897</strain>
    </source>
</reference>
<dbReference type="InterPro" id="IPR000821">
    <property type="entry name" value="Ala_racemase"/>
</dbReference>
<feature type="binding site" evidence="9 11">
    <location>
        <position position="302"/>
    </location>
    <ligand>
        <name>substrate</name>
    </ligand>
</feature>
<dbReference type="EMBL" id="CP047475">
    <property type="protein sequence ID" value="QIA63098.1"/>
    <property type="molecule type" value="Genomic_DNA"/>
</dbReference>
<dbReference type="InterPro" id="IPR009006">
    <property type="entry name" value="Ala_racemase/Decarboxylase_C"/>
</dbReference>
<evidence type="ECO:0000256" key="2">
    <source>
        <dbReference type="ARBA" id="ARBA00001933"/>
    </source>
</evidence>
<dbReference type="AlphaFoldDB" id="A0A7Z2T2S1"/>
<evidence type="ECO:0000313" key="13">
    <source>
        <dbReference type="EMBL" id="QIA63098.1"/>
    </source>
</evidence>
<keyword evidence="6 9" id="KW-0663">Pyridoxal phosphate</keyword>
<dbReference type="Pfam" id="PF00842">
    <property type="entry name" value="Ala_racemase_C"/>
    <property type="match status" value="1"/>
</dbReference>
<accession>A0A7Z2T2S1</accession>
<comment type="function">
    <text evidence="9">Catalyzes the interconversion of L-alanine and D-alanine. May also act on other amino acids.</text>
</comment>
<dbReference type="GO" id="GO:0008784">
    <property type="term" value="F:alanine racemase activity"/>
    <property type="evidence" value="ECO:0007669"/>
    <property type="project" value="UniProtKB-UniRule"/>
</dbReference>
<comment type="similarity">
    <text evidence="4 9">Belongs to the alanine racemase family.</text>
</comment>
<dbReference type="FunFam" id="3.20.20.10:FF:000002">
    <property type="entry name" value="Alanine racemase"/>
    <property type="match status" value="1"/>
</dbReference>
<proteinExistence type="inferred from homology"/>
<gene>
    <name evidence="13" type="primary">alr</name>
    <name evidence="13" type="ORF">GT360_06040</name>
</gene>
<feature type="binding site" evidence="9 11">
    <location>
        <position position="129"/>
    </location>
    <ligand>
        <name>substrate</name>
    </ligand>
</feature>
<dbReference type="CDD" id="cd06827">
    <property type="entry name" value="PLPDE_III_AR_proteobact"/>
    <property type="match status" value="1"/>
</dbReference>
<evidence type="ECO:0000256" key="8">
    <source>
        <dbReference type="ARBA" id="ARBA00037912"/>
    </source>
</evidence>
<dbReference type="InterPro" id="IPR001608">
    <property type="entry name" value="Ala_racemase_N"/>
</dbReference>
<keyword evidence="7 9" id="KW-0413">Isomerase</keyword>
<evidence type="ECO:0000313" key="14">
    <source>
        <dbReference type="Proteomes" id="UP000464262"/>
    </source>
</evidence>
<evidence type="ECO:0000256" key="11">
    <source>
        <dbReference type="PIRSR" id="PIRSR600821-52"/>
    </source>
</evidence>
<comment type="pathway">
    <text evidence="8 9">Amino-acid biosynthesis; D-alanine biosynthesis; D-alanine from L-alanine: step 1/1.</text>
</comment>
<protein>
    <recommendedName>
        <fullName evidence="5 9">Alanine racemase</fullName>
        <ecNumber evidence="5 9">5.1.1.1</ecNumber>
    </recommendedName>
</protein>
<feature type="modified residue" description="N6-(pyridoxal phosphate)lysine" evidence="9 10">
    <location>
        <position position="34"/>
    </location>
</feature>
<dbReference type="Proteomes" id="UP000464262">
    <property type="component" value="Chromosome 1"/>
</dbReference>
<evidence type="ECO:0000256" key="9">
    <source>
        <dbReference type="HAMAP-Rule" id="MF_01201"/>
    </source>
</evidence>
<dbReference type="FunFam" id="2.40.37.10:FF:000002">
    <property type="entry name" value="Alanine racemase"/>
    <property type="match status" value="1"/>
</dbReference>
<feature type="active site" description="Proton acceptor; specific for D-alanine" evidence="9">
    <location>
        <position position="34"/>
    </location>
</feature>
<evidence type="ECO:0000259" key="12">
    <source>
        <dbReference type="SMART" id="SM01005"/>
    </source>
</evidence>
<dbReference type="Gene3D" id="3.20.20.10">
    <property type="entry name" value="Alanine racemase"/>
    <property type="match status" value="1"/>
</dbReference>
<sequence>MITAKATIDLKAIKHNFEVLNKKAGKQKLIVVVKGNAYGHGAVDVAKALPNAEYFAVARIEEALELRQAGISKPIILLEGCFCQQDLETAALFELDTVVHNETQLSQVEMLSVKQTVKAWLKIDTGMHRVGVEPHEVSDYVSRLTRSGNVTGDVHFLSHFSCADDIEQAKTLSQIEVFKKSISNQPGLKSIANSAGILLWPQSEFDCARTGIALYGIAPQSQHQGVEHDLIPAMTLTSQLIAIRSHKSGDPVGYGDSWVAEKDTILGIVAIGYGDGYPRAASNHASMFINGRTVPVVGRVSMDMVVVDLGTDSQDDVGDEVEIWGKQMPIEKVAEAADTIPYELVIQITNRVHRHVSS</sequence>
<dbReference type="PANTHER" id="PTHR30511">
    <property type="entry name" value="ALANINE RACEMASE"/>
    <property type="match status" value="1"/>
</dbReference>
<keyword evidence="14" id="KW-1185">Reference proteome</keyword>
<dbReference type="RefSeq" id="WP_164648003.1">
    <property type="nucleotide sequence ID" value="NZ_CP047475.1"/>
</dbReference>
<dbReference type="SUPFAM" id="SSF51419">
    <property type="entry name" value="PLP-binding barrel"/>
    <property type="match status" value="1"/>
</dbReference>
<evidence type="ECO:0000256" key="5">
    <source>
        <dbReference type="ARBA" id="ARBA00013089"/>
    </source>
</evidence>
<name>A0A7Z2T2S1_9VIBR</name>
<evidence type="ECO:0000256" key="3">
    <source>
        <dbReference type="ARBA" id="ARBA00004752"/>
    </source>
</evidence>
<dbReference type="InterPro" id="IPR029066">
    <property type="entry name" value="PLP-binding_barrel"/>
</dbReference>
<feature type="domain" description="Alanine racemase C-terminal" evidence="12">
    <location>
        <begin position="233"/>
        <end position="357"/>
    </location>
</feature>
<dbReference type="InterPro" id="IPR011079">
    <property type="entry name" value="Ala_racemase_C"/>
</dbReference>
<dbReference type="UniPathway" id="UPA00042">
    <property type="reaction ID" value="UER00497"/>
</dbReference>
<comment type="cofactor">
    <cofactor evidence="2 9 10">
        <name>pyridoxal 5'-phosphate</name>
        <dbReference type="ChEBI" id="CHEBI:597326"/>
    </cofactor>
</comment>
<dbReference type="SMART" id="SM01005">
    <property type="entry name" value="Ala_racemase_C"/>
    <property type="match status" value="1"/>
</dbReference>
<feature type="active site" description="Proton acceptor; specific for L-alanine" evidence="9">
    <location>
        <position position="254"/>
    </location>
</feature>
<dbReference type="PROSITE" id="PS00395">
    <property type="entry name" value="ALANINE_RACEMASE"/>
    <property type="match status" value="1"/>
</dbReference>
<comment type="pathway">
    <text evidence="3">Cell wall biogenesis; peptidoglycan biosynthesis.</text>
</comment>
<dbReference type="KEGG" id="vas:GT360_06040"/>
<dbReference type="Pfam" id="PF01168">
    <property type="entry name" value="Ala_racemase_N"/>
    <property type="match status" value="1"/>
</dbReference>
<organism evidence="13 14">
    <name type="scientific">Vibrio astriarenae</name>
    <dbReference type="NCBI Taxonomy" id="1481923"/>
    <lineage>
        <taxon>Bacteria</taxon>
        <taxon>Pseudomonadati</taxon>
        <taxon>Pseudomonadota</taxon>
        <taxon>Gammaproteobacteria</taxon>
        <taxon>Vibrionales</taxon>
        <taxon>Vibrionaceae</taxon>
        <taxon>Vibrio</taxon>
    </lineage>
</organism>
<dbReference type="EC" id="5.1.1.1" evidence="5 9"/>
<dbReference type="PRINTS" id="PR00992">
    <property type="entry name" value="ALARACEMASE"/>
</dbReference>
<dbReference type="InterPro" id="IPR020622">
    <property type="entry name" value="Ala_racemase_pyridoxalP-BS"/>
</dbReference>
<dbReference type="NCBIfam" id="TIGR00492">
    <property type="entry name" value="alr"/>
    <property type="match status" value="1"/>
</dbReference>